<gene>
    <name evidence="2" type="ORF">SAMN05421670_3579</name>
</gene>
<protein>
    <submittedName>
        <fullName evidence="2">Uncharacterized protein</fullName>
    </submittedName>
</protein>
<name>A0A1I6AT54_9BACI</name>
<dbReference type="OrthoDB" id="3540923at2"/>
<accession>A0A1I6AT54</accession>
<keyword evidence="3" id="KW-1185">Reference proteome</keyword>
<organism evidence="2 3">
    <name type="scientific">Psychrobacillus psychrotolerans</name>
    <dbReference type="NCBI Taxonomy" id="126156"/>
    <lineage>
        <taxon>Bacteria</taxon>
        <taxon>Bacillati</taxon>
        <taxon>Bacillota</taxon>
        <taxon>Bacilli</taxon>
        <taxon>Bacillales</taxon>
        <taxon>Bacillaceae</taxon>
        <taxon>Psychrobacillus</taxon>
    </lineage>
</organism>
<evidence type="ECO:0000313" key="2">
    <source>
        <dbReference type="EMBL" id="SFQ71873.1"/>
    </source>
</evidence>
<reference evidence="3" key="1">
    <citation type="submission" date="2016-10" db="EMBL/GenBank/DDBJ databases">
        <authorList>
            <person name="Varghese N."/>
            <person name="Submissions S."/>
        </authorList>
    </citation>
    <scope>NUCLEOTIDE SEQUENCE [LARGE SCALE GENOMIC DNA]</scope>
    <source>
        <strain evidence="3">DSM 11706</strain>
    </source>
</reference>
<dbReference type="Proteomes" id="UP000198734">
    <property type="component" value="Unassembled WGS sequence"/>
</dbReference>
<sequence>MWGKLQERQAVLKTEIINRDKVKRKHQTLTEHLEVALHKKQTYWSRLKKEQKDVENLDGFSILQVFRTWTGKQDEIREKELSELATIEAKYREIEKTVTDLEQDIVDIERELDQSRWKSIDMEWETLMKEKEGWIYGNKQLEAARLDELYDQKTFLTSSSREITEAISAGHEAKIALRRALKSLDGAKDYSTWDTFLGGGLIATSLKHSKLDESENAIHAAQRSLQKFQTELLDIQQINAENLSVERDGFVTFADYIFDDIFSAWSTHSKINNSIDHINETISSLEHTTVQLEEQLKGDQEMLYNIGIEIAKIIEQ</sequence>
<evidence type="ECO:0000256" key="1">
    <source>
        <dbReference type="SAM" id="Coils"/>
    </source>
</evidence>
<dbReference type="STRING" id="126156.SAMN05421670_3579"/>
<dbReference type="EMBL" id="FOXU01000009">
    <property type="protein sequence ID" value="SFQ71873.1"/>
    <property type="molecule type" value="Genomic_DNA"/>
</dbReference>
<proteinExistence type="predicted"/>
<evidence type="ECO:0000313" key="3">
    <source>
        <dbReference type="Proteomes" id="UP000198734"/>
    </source>
</evidence>
<dbReference type="RefSeq" id="WP_093538224.1">
    <property type="nucleotide sequence ID" value="NZ_FOXU01000009.1"/>
</dbReference>
<feature type="coiled-coil region" evidence="1">
    <location>
        <begin position="77"/>
        <end position="118"/>
    </location>
</feature>
<dbReference type="AlphaFoldDB" id="A0A1I6AT54"/>
<keyword evidence="1" id="KW-0175">Coiled coil</keyword>